<name>A0ABY2ZFZ1_9GAMM</name>
<protein>
    <submittedName>
        <fullName evidence="1">Uncharacterized protein</fullName>
    </submittedName>
</protein>
<dbReference type="Proteomes" id="UP000316142">
    <property type="component" value="Unassembled WGS sequence"/>
</dbReference>
<proteinExistence type="predicted"/>
<accession>A0ABY2ZFZ1</accession>
<gene>
    <name evidence="1" type="ORF">FJW00_01845</name>
</gene>
<comment type="caution">
    <text evidence="1">The sequence shown here is derived from an EMBL/GenBank/DDBJ whole genome shotgun (WGS) entry which is preliminary data.</text>
</comment>
<keyword evidence="2" id="KW-1185">Reference proteome</keyword>
<organism evidence="1 2">
    <name type="scientific">Pantoea anthophila</name>
    <dbReference type="NCBI Taxonomy" id="470931"/>
    <lineage>
        <taxon>Bacteria</taxon>
        <taxon>Pseudomonadati</taxon>
        <taxon>Pseudomonadota</taxon>
        <taxon>Gammaproteobacteria</taxon>
        <taxon>Enterobacterales</taxon>
        <taxon>Erwiniaceae</taxon>
        <taxon>Pantoea</taxon>
    </lineage>
</organism>
<evidence type="ECO:0000313" key="2">
    <source>
        <dbReference type="Proteomes" id="UP000316142"/>
    </source>
</evidence>
<evidence type="ECO:0000313" key="1">
    <source>
        <dbReference type="EMBL" id="TPV32736.1"/>
    </source>
</evidence>
<dbReference type="RefSeq" id="WP_140922942.1">
    <property type="nucleotide sequence ID" value="NZ_VHIZ01000015.1"/>
</dbReference>
<sequence length="110" mass="11851">MAFLTITDVVSHEHSDFSRRVINVPLKQDVSPGDCVDSTGALVSSSSTNAFVMLEYAKASSTAVPVLVHGTQLYLKRFALKCDDVEKAIQLITQDPAVRLTGEASQIPTT</sequence>
<reference evidence="1 2" key="1">
    <citation type="submission" date="2019-06" db="EMBL/GenBank/DDBJ databases">
        <title>Taxogenomics and systematics of the genus Pantoea.</title>
        <authorList>
            <person name="Tambong J.T."/>
        </authorList>
    </citation>
    <scope>NUCLEOTIDE SEQUENCE [LARGE SCALE GENOMIC DNA]</scope>
    <source>
        <strain evidence="1 2">LMG 2558</strain>
    </source>
</reference>
<dbReference type="EMBL" id="VHIZ01000015">
    <property type="protein sequence ID" value="TPV32736.1"/>
    <property type="molecule type" value="Genomic_DNA"/>
</dbReference>